<sequence>MVPARRLACHARLPGNIELSHASGMLGGNIRQANDCGWRQAMLDWLEELLEERELELDEALVEDAEEM</sequence>
<name>A0A1I4S9V6_9GAMM</name>
<gene>
    <name evidence="1" type="ORF">SAMN05216217_10985</name>
</gene>
<reference evidence="2" key="1">
    <citation type="submission" date="2016-10" db="EMBL/GenBank/DDBJ databases">
        <authorList>
            <person name="Varghese N."/>
            <person name="Submissions S."/>
        </authorList>
    </citation>
    <scope>NUCLEOTIDE SEQUENCE [LARGE SCALE GENOMIC DNA]</scope>
    <source>
        <strain evidence="2">DSM 24213</strain>
    </source>
</reference>
<dbReference type="Proteomes" id="UP000243629">
    <property type="component" value="Unassembled WGS sequence"/>
</dbReference>
<keyword evidence="2" id="KW-1185">Reference proteome</keyword>
<evidence type="ECO:0000313" key="1">
    <source>
        <dbReference type="EMBL" id="SFM61262.1"/>
    </source>
</evidence>
<dbReference type="RefSeq" id="WP_143069583.1">
    <property type="nucleotide sequence ID" value="NZ_FOUI01000009.1"/>
</dbReference>
<proteinExistence type="predicted"/>
<dbReference type="EMBL" id="FOUI01000009">
    <property type="protein sequence ID" value="SFM61262.1"/>
    <property type="molecule type" value="Genomic_DNA"/>
</dbReference>
<organism evidence="1 2">
    <name type="scientific">Halopseudomonas yangmingensis</name>
    <dbReference type="NCBI Taxonomy" id="1720063"/>
    <lineage>
        <taxon>Bacteria</taxon>
        <taxon>Pseudomonadati</taxon>
        <taxon>Pseudomonadota</taxon>
        <taxon>Gammaproteobacteria</taxon>
        <taxon>Pseudomonadales</taxon>
        <taxon>Pseudomonadaceae</taxon>
        <taxon>Halopseudomonas</taxon>
    </lineage>
</organism>
<accession>A0A1I4S9V6</accession>
<dbReference type="AlphaFoldDB" id="A0A1I4S9V6"/>
<protein>
    <submittedName>
        <fullName evidence="1">Uncharacterized protein</fullName>
    </submittedName>
</protein>
<evidence type="ECO:0000313" key="2">
    <source>
        <dbReference type="Proteomes" id="UP000243629"/>
    </source>
</evidence>
<dbReference type="STRING" id="1720063.SAMN05216217_10985"/>